<feature type="transmembrane region" description="Helical" evidence="7">
    <location>
        <begin position="392"/>
        <end position="418"/>
    </location>
</feature>
<dbReference type="InterPro" id="IPR000731">
    <property type="entry name" value="SSD"/>
</dbReference>
<dbReference type="Pfam" id="PF12349">
    <property type="entry name" value="Sterol-sensing"/>
    <property type="match status" value="2"/>
</dbReference>
<name>A0AA89BNP4_PINIB</name>
<evidence type="ECO:0000256" key="4">
    <source>
        <dbReference type="ARBA" id="ARBA00023136"/>
    </source>
</evidence>
<keyword evidence="3 7" id="KW-1133">Transmembrane helix</keyword>
<dbReference type="SUPFAM" id="SSF82866">
    <property type="entry name" value="Multidrug efflux transporter AcrB transmembrane domain"/>
    <property type="match status" value="2"/>
</dbReference>
<dbReference type="Pfam" id="PF00095">
    <property type="entry name" value="WAP"/>
    <property type="match status" value="1"/>
</dbReference>
<feature type="domain" description="SSD" evidence="8">
    <location>
        <begin position="825"/>
        <end position="953"/>
    </location>
</feature>
<dbReference type="GO" id="GO:0005576">
    <property type="term" value="C:extracellular region"/>
    <property type="evidence" value="ECO:0007669"/>
    <property type="project" value="InterPro"/>
</dbReference>
<dbReference type="Gene3D" id="4.10.75.10">
    <property type="entry name" value="Elafin-like"/>
    <property type="match status" value="1"/>
</dbReference>
<accession>A0AA89BNP4</accession>
<evidence type="ECO:0000256" key="2">
    <source>
        <dbReference type="ARBA" id="ARBA00022692"/>
    </source>
</evidence>
<dbReference type="GO" id="GO:0030414">
    <property type="term" value="F:peptidase inhibitor activity"/>
    <property type="evidence" value="ECO:0007669"/>
    <property type="project" value="InterPro"/>
</dbReference>
<dbReference type="InterPro" id="IPR036645">
    <property type="entry name" value="Elafin-like_sf"/>
</dbReference>
<proteinExistence type="inferred from homology"/>
<keyword evidence="4 7" id="KW-0472">Membrane</keyword>
<protein>
    <recommendedName>
        <fullName evidence="8">SSD domain-containing protein</fullName>
    </recommendedName>
</protein>
<dbReference type="PANTHER" id="PTHR45951">
    <property type="entry name" value="PROTEIN DISPATCHED-RELATED"/>
    <property type="match status" value="1"/>
</dbReference>
<gene>
    <name evidence="9" type="ORF">FSP39_015614</name>
</gene>
<keyword evidence="10" id="KW-1185">Reference proteome</keyword>
<keyword evidence="5" id="KW-0325">Glycoprotein</keyword>
<sequence>MVFKRFSKFYISVIAFSIHITTLCATIGLFVNGYDVFPIDFSGLPLFLTYDPVWTRSRAFLYREDIKNYLPRYTNEGTKGGFWDRGRITDSLEVIFQVNSGNIYSKNNLKLIQSAEQKLFSADGYEKYCLTEITGSCVKPWSVLRYFDGSKLSQSHLFHSPSFENTSLIMCEAYRNQNTSNDMKLYLENGYNPCNSGATSHFTRILLHFGHGTNKNGRKNLQLKTMKSLVIHIKDVDLKDKMEVFYISNELIINALTDQALLDMWWGAGSGIFIVLVMWIQTGSLWITFMGLYSIVTSYLLANFIYRYCFGYIYFGFFHMAAMFIIIGIGADDVFVFYDTWRLTAHEQFPSKAHRLSEFYKRAAKTTFITSLTTSAAFLATSFSPLLPVKTFGIFSALLVSVNYLFDLIYFPTSVMLYSEKIEPLSRKLRRLCFKTKEPNPNQQKSESIKTVTKDENMNHTLQSSNHKYSEKSFHVVEFFVGKFYRFVMWKPVKIGIPIFFLLLTIFFAVWASRVEPNADYVQLFISSHNYDTAYRMHYKSFQAKMDHEYSDVYLLWGMKEQDMGSCNSKSSVKCNGKAVFDNKFNPSTEQAQLALKNLCRRLRNLSPEQVDKLRIRRNPSTRDLDIDCFITELQNFLTKEETRSIYPSDMSLDLPLNAGNISKFMAAHPTFYIRSLPTDFRNWFEIGIDYWLSNSYSGVSNADYEKYYNLVGRVKVPRQTKLFSNGISVRFYGTKLSFIVVKIGTTMNVQTLGYTSGIPVYQAWENLMENEISLMPDTMKGGFQLTRLAWHWVKIQEILVTYAVNGLVIGLCIALPILVLTSMNFVIGLLATVVIGLVITCVVGLIPLTGLKLGVIESLNLCMVVGLSVDYVVHFAEAYRSSTSSEREGRIKSMLQSMGLSVASGALTTFGAACFMLGSKIQLIFQFGVFVMSIIFISFIYSLFGFTTFMAIFGPQGNTGSLVFLWKKLVVMIKNKYKESNKIHKPGICVDADYITNHDMECFTDWGCPDNQLCCHGYYGSRCVDAKWDFLMSQSVLRRILLFLRLIHPRNQEPIDYNFNTTAIET</sequence>
<feature type="transmembrane region" description="Helical" evidence="7">
    <location>
        <begin position="898"/>
        <end position="919"/>
    </location>
</feature>
<feature type="domain" description="SSD" evidence="8">
    <location>
        <begin position="286"/>
        <end position="417"/>
    </location>
</feature>
<feature type="transmembrane region" description="Helical" evidence="7">
    <location>
        <begin position="493"/>
        <end position="512"/>
    </location>
</feature>
<feature type="transmembrane region" description="Helical" evidence="7">
    <location>
        <begin position="826"/>
        <end position="847"/>
    </location>
</feature>
<evidence type="ECO:0000256" key="5">
    <source>
        <dbReference type="ARBA" id="ARBA00023180"/>
    </source>
</evidence>
<comment type="similarity">
    <text evidence="6">Belongs to the dispatched family.</text>
</comment>
<evidence type="ECO:0000256" key="3">
    <source>
        <dbReference type="ARBA" id="ARBA00022989"/>
    </source>
</evidence>
<dbReference type="AlphaFoldDB" id="A0AA89BNP4"/>
<dbReference type="InterPro" id="IPR052081">
    <property type="entry name" value="Dispatched_Hh_regulator"/>
</dbReference>
<dbReference type="PROSITE" id="PS50156">
    <property type="entry name" value="SSD"/>
    <property type="match status" value="2"/>
</dbReference>
<feature type="transmembrane region" description="Helical" evidence="7">
    <location>
        <begin position="9"/>
        <end position="31"/>
    </location>
</feature>
<dbReference type="Proteomes" id="UP001186944">
    <property type="component" value="Unassembled WGS sequence"/>
</dbReference>
<evidence type="ECO:0000313" key="10">
    <source>
        <dbReference type="Proteomes" id="UP001186944"/>
    </source>
</evidence>
<evidence type="ECO:0000256" key="7">
    <source>
        <dbReference type="SAM" id="Phobius"/>
    </source>
</evidence>
<dbReference type="EMBL" id="VSWD01000011">
    <property type="protein sequence ID" value="KAK3088168.1"/>
    <property type="molecule type" value="Genomic_DNA"/>
</dbReference>
<comment type="caution">
    <text evidence="9">The sequence shown here is derived from an EMBL/GenBank/DDBJ whole genome shotgun (WGS) entry which is preliminary data.</text>
</comment>
<dbReference type="GO" id="GO:0016020">
    <property type="term" value="C:membrane"/>
    <property type="evidence" value="ECO:0007669"/>
    <property type="project" value="UniProtKB-SubCell"/>
</dbReference>
<feature type="transmembrane region" description="Helical" evidence="7">
    <location>
        <begin position="264"/>
        <end position="280"/>
    </location>
</feature>
<dbReference type="SUPFAM" id="SSF57256">
    <property type="entry name" value="Elafin-like"/>
    <property type="match status" value="1"/>
</dbReference>
<comment type="subcellular location">
    <subcellularLocation>
        <location evidence="1">Membrane</location>
        <topology evidence="1">Multi-pass membrane protein</topology>
    </subcellularLocation>
</comment>
<evidence type="ECO:0000313" key="9">
    <source>
        <dbReference type="EMBL" id="KAK3088168.1"/>
    </source>
</evidence>
<evidence type="ECO:0000256" key="6">
    <source>
        <dbReference type="ARBA" id="ARBA00038046"/>
    </source>
</evidence>
<evidence type="ECO:0000256" key="1">
    <source>
        <dbReference type="ARBA" id="ARBA00004141"/>
    </source>
</evidence>
<reference evidence="9" key="1">
    <citation type="submission" date="2019-08" db="EMBL/GenBank/DDBJ databases">
        <title>The improved chromosome-level genome for the pearl oyster Pinctada fucata martensii using PacBio sequencing and Hi-C.</title>
        <authorList>
            <person name="Zheng Z."/>
        </authorList>
    </citation>
    <scope>NUCLEOTIDE SEQUENCE</scope>
    <source>
        <strain evidence="9">ZZ-2019</strain>
        <tissue evidence="9">Adductor muscle</tissue>
    </source>
</reference>
<keyword evidence="2 7" id="KW-0812">Transmembrane</keyword>
<dbReference type="InterPro" id="IPR053958">
    <property type="entry name" value="HMGCR/SNAP/NPC1-like_SSD"/>
</dbReference>
<feature type="transmembrane region" description="Helical" evidence="7">
    <location>
        <begin position="312"/>
        <end position="338"/>
    </location>
</feature>
<dbReference type="InterPro" id="IPR008197">
    <property type="entry name" value="WAP_dom"/>
</dbReference>
<feature type="transmembrane region" description="Helical" evidence="7">
    <location>
        <begin position="859"/>
        <end position="877"/>
    </location>
</feature>
<dbReference type="Gene3D" id="1.20.1640.10">
    <property type="entry name" value="Multidrug efflux transporter AcrB transmembrane domain"/>
    <property type="match status" value="2"/>
</dbReference>
<organism evidence="9 10">
    <name type="scientific">Pinctada imbricata</name>
    <name type="common">Atlantic pearl-oyster</name>
    <name type="synonym">Pinctada martensii</name>
    <dbReference type="NCBI Taxonomy" id="66713"/>
    <lineage>
        <taxon>Eukaryota</taxon>
        <taxon>Metazoa</taxon>
        <taxon>Spiralia</taxon>
        <taxon>Lophotrochozoa</taxon>
        <taxon>Mollusca</taxon>
        <taxon>Bivalvia</taxon>
        <taxon>Autobranchia</taxon>
        <taxon>Pteriomorphia</taxon>
        <taxon>Pterioida</taxon>
        <taxon>Pterioidea</taxon>
        <taxon>Pteriidae</taxon>
        <taxon>Pinctada</taxon>
    </lineage>
</organism>
<evidence type="ECO:0000259" key="8">
    <source>
        <dbReference type="PROSITE" id="PS50156"/>
    </source>
</evidence>
<dbReference type="PANTHER" id="PTHR45951:SF7">
    <property type="entry name" value="SSD DOMAIN-CONTAINING PROTEIN"/>
    <property type="match status" value="1"/>
</dbReference>
<feature type="transmembrane region" description="Helical" evidence="7">
    <location>
        <begin position="925"/>
        <end position="945"/>
    </location>
</feature>
<dbReference type="GO" id="GO:0022857">
    <property type="term" value="F:transmembrane transporter activity"/>
    <property type="evidence" value="ECO:0007669"/>
    <property type="project" value="TreeGrafter"/>
</dbReference>
<feature type="transmembrane region" description="Helical" evidence="7">
    <location>
        <begin position="800"/>
        <end position="819"/>
    </location>
</feature>